<dbReference type="RefSeq" id="WP_368637395.1">
    <property type="nucleotide sequence ID" value="NZ_JBFRHK010000011.1"/>
</dbReference>
<keyword evidence="2" id="KW-0540">Nuclease</keyword>
<feature type="domain" description="HNH nuclease" evidence="1">
    <location>
        <begin position="212"/>
        <end position="267"/>
    </location>
</feature>
<protein>
    <submittedName>
        <fullName evidence="2">HNH endonuclease signature motif containing protein</fullName>
    </submittedName>
</protein>
<sequence length="333" mass="39788">MSHDLKVGEIREQYVTEHQIWQHLNNFYYRSSVSTSYKYVFFKALLENLYNVDDKLGLSYNQIFYSFTNIYWNLVIHHNLAQSHNKNKPARAQTILQKYANDNAIPSEWQFDQLEDSLQLKIVNEVKRDCKQNVIGAFYGDTAGIFYEFDIKQAHFRFNKPVYQFMKKYQRILINLTNYHLGKYLEKVNEATSTMALLSKIEVISKRSSLETFYKVLTQFEQNRCFYCNCDLSTNRRKTHVDHFIPWSFVQNDNLWNLVLACNDCNLQKSDKITARFYLESMLERNHNLVSIVREPTYFNTYENKKLVDLYDYSIMNGYTTLWEPRKVHGLKN</sequence>
<dbReference type="Gene3D" id="1.10.30.50">
    <property type="match status" value="1"/>
</dbReference>
<evidence type="ECO:0000313" key="3">
    <source>
        <dbReference type="Proteomes" id="UP001558534"/>
    </source>
</evidence>
<gene>
    <name evidence="2" type="ORF">AB1300_16945</name>
</gene>
<dbReference type="CDD" id="cd00085">
    <property type="entry name" value="HNHc"/>
    <property type="match status" value="1"/>
</dbReference>
<dbReference type="Proteomes" id="UP001558534">
    <property type="component" value="Unassembled WGS sequence"/>
</dbReference>
<keyword evidence="2" id="KW-0255">Endonuclease</keyword>
<dbReference type="Pfam" id="PF13395">
    <property type="entry name" value="HNH_4"/>
    <property type="match status" value="1"/>
</dbReference>
<name>A0ABV3W0W4_9BACI</name>
<dbReference type="EMBL" id="JBFRHK010000011">
    <property type="protein sequence ID" value="MEX3746810.1"/>
    <property type="molecule type" value="Genomic_DNA"/>
</dbReference>
<accession>A0ABV3W0W4</accession>
<organism evidence="2 3">
    <name type="scientific">Lysinibacillus xylanilyticus</name>
    <dbReference type="NCBI Taxonomy" id="582475"/>
    <lineage>
        <taxon>Bacteria</taxon>
        <taxon>Bacillati</taxon>
        <taxon>Bacillota</taxon>
        <taxon>Bacilli</taxon>
        <taxon>Bacillales</taxon>
        <taxon>Bacillaceae</taxon>
        <taxon>Lysinibacillus</taxon>
    </lineage>
</organism>
<evidence type="ECO:0000313" key="2">
    <source>
        <dbReference type="EMBL" id="MEX3746810.1"/>
    </source>
</evidence>
<evidence type="ECO:0000259" key="1">
    <source>
        <dbReference type="SMART" id="SM00507"/>
    </source>
</evidence>
<comment type="caution">
    <text evidence="2">The sequence shown here is derived from an EMBL/GenBank/DDBJ whole genome shotgun (WGS) entry which is preliminary data.</text>
</comment>
<reference evidence="2 3" key="1">
    <citation type="submission" date="2024-07" db="EMBL/GenBank/DDBJ databases">
        <title>Characterization of a bacterium isolated from hydrolysated instant sea cucumber by whole-genome sequencing and metabolomics.</title>
        <authorList>
            <person name="Luo X."/>
            <person name="Zhang Z."/>
            <person name="Zheng Z."/>
            <person name="Zhang W."/>
            <person name="Ming T."/>
            <person name="Jiao L."/>
            <person name="Su X."/>
            <person name="Kong F."/>
            <person name="Xu J."/>
        </authorList>
    </citation>
    <scope>NUCLEOTIDE SEQUENCE [LARGE SCALE GENOMIC DNA]</scope>
    <source>
        <strain evidence="2 3">XL-2024</strain>
    </source>
</reference>
<proteinExistence type="predicted"/>
<dbReference type="SMART" id="SM00507">
    <property type="entry name" value="HNHc"/>
    <property type="match status" value="1"/>
</dbReference>
<dbReference type="GO" id="GO:0004519">
    <property type="term" value="F:endonuclease activity"/>
    <property type="evidence" value="ECO:0007669"/>
    <property type="project" value="UniProtKB-KW"/>
</dbReference>
<keyword evidence="2" id="KW-0378">Hydrolase</keyword>
<keyword evidence="3" id="KW-1185">Reference proteome</keyword>
<dbReference type="InterPro" id="IPR003615">
    <property type="entry name" value="HNH_nuc"/>
</dbReference>